<dbReference type="Pfam" id="PF00732">
    <property type="entry name" value="GMC_oxred_N"/>
    <property type="match status" value="1"/>
</dbReference>
<dbReference type="InterPro" id="IPR036188">
    <property type="entry name" value="FAD/NAD-bd_sf"/>
</dbReference>
<evidence type="ECO:0000256" key="8">
    <source>
        <dbReference type="PIRSR" id="PIRSR000137-2"/>
    </source>
</evidence>
<dbReference type="InterPro" id="IPR003953">
    <property type="entry name" value="FAD-dep_OxRdtase_2_FAD-bd"/>
</dbReference>
<evidence type="ECO:0000256" key="7">
    <source>
        <dbReference type="PIRSR" id="PIRSR000137-1"/>
    </source>
</evidence>
<dbReference type="PROSITE" id="PS00624">
    <property type="entry name" value="GMC_OXRED_2"/>
    <property type="match status" value="1"/>
</dbReference>
<organism evidence="10 11">
    <name type="scientific">Grifola frondosa</name>
    <name type="common">Maitake</name>
    <name type="synonym">Polyporus frondosus</name>
    <dbReference type="NCBI Taxonomy" id="5627"/>
    <lineage>
        <taxon>Eukaryota</taxon>
        <taxon>Fungi</taxon>
        <taxon>Dikarya</taxon>
        <taxon>Basidiomycota</taxon>
        <taxon>Agaricomycotina</taxon>
        <taxon>Agaricomycetes</taxon>
        <taxon>Polyporales</taxon>
        <taxon>Grifolaceae</taxon>
        <taxon>Grifola</taxon>
    </lineage>
</organism>
<accession>A0A1C7LT08</accession>
<evidence type="ECO:0000256" key="3">
    <source>
        <dbReference type="ARBA" id="ARBA00022630"/>
    </source>
</evidence>
<evidence type="ECO:0000256" key="1">
    <source>
        <dbReference type="ARBA" id="ARBA00001974"/>
    </source>
</evidence>
<dbReference type="Proteomes" id="UP000092993">
    <property type="component" value="Unassembled WGS sequence"/>
</dbReference>
<dbReference type="InterPro" id="IPR027424">
    <property type="entry name" value="Glucose_Oxidase_domain_2"/>
</dbReference>
<evidence type="ECO:0000313" key="11">
    <source>
        <dbReference type="Proteomes" id="UP000092993"/>
    </source>
</evidence>
<dbReference type="Gene3D" id="3.30.560.10">
    <property type="entry name" value="Glucose Oxidase, domain 3"/>
    <property type="match status" value="1"/>
</dbReference>
<dbReference type="Pfam" id="PF00890">
    <property type="entry name" value="FAD_binding_2"/>
    <property type="match status" value="1"/>
</dbReference>
<dbReference type="GO" id="GO:0016614">
    <property type="term" value="F:oxidoreductase activity, acting on CH-OH group of donors"/>
    <property type="evidence" value="ECO:0007669"/>
    <property type="project" value="InterPro"/>
</dbReference>
<dbReference type="InterPro" id="IPR000172">
    <property type="entry name" value="GMC_OxRdtase_N"/>
</dbReference>
<evidence type="ECO:0000313" key="10">
    <source>
        <dbReference type="EMBL" id="OBZ65934.1"/>
    </source>
</evidence>
<evidence type="ECO:0000256" key="2">
    <source>
        <dbReference type="ARBA" id="ARBA00010790"/>
    </source>
</evidence>
<evidence type="ECO:0000256" key="5">
    <source>
        <dbReference type="ARBA" id="ARBA00022827"/>
    </source>
</evidence>
<dbReference type="SUPFAM" id="SSF51905">
    <property type="entry name" value="FAD/NAD(P)-binding domain"/>
    <property type="match status" value="1"/>
</dbReference>
<protein>
    <submittedName>
        <fullName evidence="10">Glucose oxidase</fullName>
    </submittedName>
</protein>
<sequence>MSAKLSDVVDKSFDYVVIGGGTAGLTLAARLAEDPQRSVLVLEAGEPNLDDPKILLGASYGLTFGDQKYDWQRARREFCDEFPCLGNPGWNWDMFKEYFKRIEHFTAASDNQLFPHTSECRGVSGPIKTTIAHTTHLINKMFLETLQKMGAPLLKDPYGGNNTGCWTGASSMNRAADYTRSYAATAHYLPNKDKPNFTVLTEAVGARVLFSDETVGGEVVADRVVFIYGGTEYIVHARKEVICAAGAVKSPQIIELSGIGRPGPFFINVSFELDPKMEHQTFDLLRDAGFMKEQARLQGLGMENLHRYAIGAFAYLPLSLVASSDARSIGEGVAALVQEQKKGGGLPPALAEQYDVQLRILEDKSQPDVELIAFPGFLTSSTPEAGKRYLTVMCMQQHPFSRGSIHAHSGDPLDHPDIDPRVFENPYDLDILVQSIKFVRKLAQTEPFKSGVVREVDPGPKCVTDQELKEYVKNFCHTSWHAIGGLSMLPREKHGVVDPALKVYGTRNLRVADLSVVPLHIAAHTQTLAYVIGEKAADIIKTSG</sequence>
<dbReference type="Pfam" id="PF05199">
    <property type="entry name" value="GMC_oxred_C"/>
    <property type="match status" value="1"/>
</dbReference>
<dbReference type="SUPFAM" id="SSF54373">
    <property type="entry name" value="FAD-linked reductases, C-terminal domain"/>
    <property type="match status" value="1"/>
</dbReference>
<dbReference type="GO" id="GO:0050660">
    <property type="term" value="F:flavin adenine dinucleotide binding"/>
    <property type="evidence" value="ECO:0007669"/>
    <property type="project" value="InterPro"/>
</dbReference>
<dbReference type="EMBL" id="LUGG01000038">
    <property type="protein sequence ID" value="OBZ65934.1"/>
    <property type="molecule type" value="Genomic_DNA"/>
</dbReference>
<feature type="domain" description="Glucose-methanol-choline oxidoreductase N-terminal" evidence="9">
    <location>
        <begin position="246"/>
        <end position="260"/>
    </location>
</feature>
<keyword evidence="6" id="KW-0560">Oxidoreductase</keyword>
<keyword evidence="4" id="KW-0732">Signal</keyword>
<dbReference type="Gene3D" id="4.10.450.10">
    <property type="entry name" value="Glucose Oxidase, domain 2"/>
    <property type="match status" value="1"/>
</dbReference>
<dbReference type="AlphaFoldDB" id="A0A1C7LT08"/>
<gene>
    <name evidence="10" type="primary">GOX_0</name>
    <name evidence="10" type="ORF">A0H81_14061</name>
</gene>
<dbReference type="STRING" id="5627.A0A1C7LT08"/>
<dbReference type="InterPro" id="IPR007867">
    <property type="entry name" value="GMC_OxRtase_C"/>
</dbReference>
<keyword evidence="11" id="KW-1185">Reference proteome</keyword>
<evidence type="ECO:0000256" key="6">
    <source>
        <dbReference type="ARBA" id="ARBA00023002"/>
    </source>
</evidence>
<dbReference type="PANTHER" id="PTHR11552:SF201">
    <property type="entry name" value="GLUCOSE-METHANOL-CHOLINE OXIDOREDUCTASE N-TERMINAL DOMAIN-CONTAINING PROTEIN"/>
    <property type="match status" value="1"/>
</dbReference>
<feature type="active site" description="Proton donor" evidence="7">
    <location>
        <position position="481"/>
    </location>
</feature>
<proteinExistence type="inferred from homology"/>
<name>A0A1C7LT08_GRIFR</name>
<evidence type="ECO:0000256" key="4">
    <source>
        <dbReference type="ARBA" id="ARBA00022729"/>
    </source>
</evidence>
<dbReference type="Gene3D" id="3.50.50.60">
    <property type="entry name" value="FAD/NAD(P)-binding domain"/>
    <property type="match status" value="1"/>
</dbReference>
<dbReference type="PIRSF" id="PIRSF000137">
    <property type="entry name" value="Alcohol_oxidase"/>
    <property type="match status" value="1"/>
</dbReference>
<comment type="cofactor">
    <cofactor evidence="1 8">
        <name>FAD</name>
        <dbReference type="ChEBI" id="CHEBI:57692"/>
    </cofactor>
</comment>
<dbReference type="OrthoDB" id="269227at2759"/>
<dbReference type="InterPro" id="IPR012132">
    <property type="entry name" value="GMC_OxRdtase"/>
</dbReference>
<reference evidence="10 11" key="1">
    <citation type="submission" date="2016-03" db="EMBL/GenBank/DDBJ databases">
        <title>Whole genome sequencing of Grifola frondosa 9006-11.</title>
        <authorList>
            <person name="Min B."/>
            <person name="Park H."/>
            <person name="Kim J.-G."/>
            <person name="Cho H."/>
            <person name="Oh Y.-L."/>
            <person name="Kong W.-S."/>
            <person name="Choi I.-G."/>
        </authorList>
    </citation>
    <scope>NUCLEOTIDE SEQUENCE [LARGE SCALE GENOMIC DNA]</scope>
    <source>
        <strain evidence="10 11">9006-11</strain>
    </source>
</reference>
<dbReference type="OMA" id="YSTTWHT"/>
<comment type="caution">
    <text evidence="10">The sequence shown here is derived from an EMBL/GenBank/DDBJ whole genome shotgun (WGS) entry which is preliminary data.</text>
</comment>
<keyword evidence="5 8" id="KW-0274">FAD</keyword>
<evidence type="ECO:0000259" key="9">
    <source>
        <dbReference type="PROSITE" id="PS00624"/>
    </source>
</evidence>
<feature type="binding site" evidence="8">
    <location>
        <begin position="480"/>
        <end position="481"/>
    </location>
    <ligand>
        <name>FAD</name>
        <dbReference type="ChEBI" id="CHEBI:57692"/>
    </ligand>
</feature>
<comment type="similarity">
    <text evidence="2">Belongs to the GMC oxidoreductase family.</text>
</comment>
<dbReference type="PANTHER" id="PTHR11552">
    <property type="entry name" value="GLUCOSE-METHANOL-CHOLINE GMC OXIDOREDUCTASE"/>
    <property type="match status" value="1"/>
</dbReference>
<feature type="active site" description="Proton acceptor" evidence="7">
    <location>
        <position position="524"/>
    </location>
</feature>
<keyword evidence="3" id="KW-0285">Flavoprotein</keyword>